<dbReference type="InterPro" id="IPR002110">
    <property type="entry name" value="Ankyrin_rpt"/>
</dbReference>
<evidence type="ECO:0008006" key="4">
    <source>
        <dbReference type="Google" id="ProtNLM"/>
    </source>
</evidence>
<evidence type="ECO:0000313" key="3">
    <source>
        <dbReference type="Proteomes" id="UP001470230"/>
    </source>
</evidence>
<keyword evidence="3" id="KW-1185">Reference proteome</keyword>
<evidence type="ECO:0000256" key="1">
    <source>
        <dbReference type="PROSITE-ProRule" id="PRU00023"/>
    </source>
</evidence>
<reference evidence="2 3" key="1">
    <citation type="submission" date="2024-04" db="EMBL/GenBank/DDBJ databases">
        <title>Tritrichomonas musculus Genome.</title>
        <authorList>
            <person name="Alves-Ferreira E."/>
            <person name="Grigg M."/>
            <person name="Lorenzi H."/>
            <person name="Galac M."/>
        </authorList>
    </citation>
    <scope>NUCLEOTIDE SEQUENCE [LARGE SCALE GENOMIC DNA]</scope>
    <source>
        <strain evidence="2 3">EAF2021</strain>
    </source>
</reference>
<keyword evidence="1" id="KW-0040">ANK repeat</keyword>
<dbReference type="SMART" id="SM00248">
    <property type="entry name" value="ANK"/>
    <property type="match status" value="15"/>
</dbReference>
<dbReference type="Proteomes" id="UP001470230">
    <property type="component" value="Unassembled WGS sequence"/>
</dbReference>
<dbReference type="InterPro" id="IPR036770">
    <property type="entry name" value="Ankyrin_rpt-contain_sf"/>
</dbReference>
<dbReference type="PROSITE" id="PS50297">
    <property type="entry name" value="ANK_REP_REGION"/>
    <property type="match status" value="1"/>
</dbReference>
<proteinExistence type="predicted"/>
<dbReference type="PANTHER" id="PTHR24118:SF99">
    <property type="entry name" value="POTE ANKYRIN DOMAIN FAMILY MEMBER 3C-RELATED"/>
    <property type="match status" value="1"/>
</dbReference>
<dbReference type="PANTHER" id="PTHR24118">
    <property type="entry name" value="POTE ANKYRIN DOMAIN"/>
    <property type="match status" value="1"/>
</dbReference>
<dbReference type="Gene3D" id="1.25.40.20">
    <property type="entry name" value="Ankyrin repeat-containing domain"/>
    <property type="match status" value="5"/>
</dbReference>
<organism evidence="2 3">
    <name type="scientific">Tritrichomonas musculus</name>
    <dbReference type="NCBI Taxonomy" id="1915356"/>
    <lineage>
        <taxon>Eukaryota</taxon>
        <taxon>Metamonada</taxon>
        <taxon>Parabasalia</taxon>
        <taxon>Tritrichomonadida</taxon>
        <taxon>Tritrichomonadidae</taxon>
        <taxon>Tritrichomonas</taxon>
    </lineage>
</organism>
<comment type="caution">
    <text evidence="2">The sequence shown here is derived from an EMBL/GenBank/DDBJ whole genome shotgun (WGS) entry which is preliminary data.</text>
</comment>
<dbReference type="EMBL" id="JAPFFF010000008">
    <property type="protein sequence ID" value="KAK8883595.1"/>
    <property type="molecule type" value="Genomic_DNA"/>
</dbReference>
<accession>A0ABR2K0F0</accession>
<feature type="repeat" description="ANK" evidence="1">
    <location>
        <begin position="1585"/>
        <end position="1617"/>
    </location>
</feature>
<dbReference type="PROSITE" id="PS50088">
    <property type="entry name" value="ANK_REPEAT"/>
    <property type="match status" value="2"/>
</dbReference>
<feature type="repeat" description="ANK" evidence="1">
    <location>
        <begin position="1177"/>
        <end position="1199"/>
    </location>
</feature>
<dbReference type="Pfam" id="PF12796">
    <property type="entry name" value="Ank_2"/>
    <property type="match status" value="4"/>
</dbReference>
<evidence type="ECO:0000313" key="2">
    <source>
        <dbReference type="EMBL" id="KAK8883595.1"/>
    </source>
</evidence>
<protein>
    <recommendedName>
        <fullName evidence="4">DUF3447 domain-containing protein</fullName>
    </recommendedName>
</protein>
<gene>
    <name evidence="2" type="ORF">M9Y10_042689</name>
</gene>
<sequence>MAFFGNRQKKNEICFIRSPDKSVKSFRYFENARVLRVVEKFNSQSLSLFDEASSKYIFNIFEHIPRLFTITTNSESCQFNIEILTNASSVISKQLRDNPDNLSFHIDIKDEEKVLKKIESLFLGKTVIFDEDELPISHKITKALNLVNCPNFMKPESLKQPYESMPYIDSKNNRLSVEIDTENFNEFIKSPSLQTFVIKTKKRSYNCNKFGIYSSIVIRQTFERDPTTVIFEYDFDDEFNEFQLICDLFNFESIKMTKNNMETLKFLADDLKIIEIADVLNKYIGFSEKVSRTIDDKQKMINKIDDIFDLLYNIDEKTVGTVARAIVDSEWSKTIEKVQELAAFILQVIKSGFLLHNSILDLLIHLNGESSNTNKLEILLPFVSQQLILSSFKVSSGVPQLFERNEFDIDEDKRMTNYAFIYKLIKNGFIQKDEIISIFKNNRDYNEFNNPMTVWFLPEIYQIYPDILEKIRTYDPTKDDEYGDDDFNTSGLMQVTEKQFFDFQTIRSFFLSYLPDKIEQYEQLRDLDGPSDKLTKALRIDDVDTFQAMISNIEFDITKSYVPFNLFESLLSNGTINYINYAAAYGSLKCFKYLLLNHLTINKFTFEYAVYGGNVEIIKIIEQHQKFLDEDIERKFTKPKKKRFGNPRLFRNRYADTGNKITRSLGSTLYYKSNPFHQERIDLLNDEIIPSIILHKNDLFDWIFEHKLEVYNKKKNSLYPLLFCSVENGNSHSFIEVIENGCELKNYQIQDLIRSASKHGFYHIVQLLFDFIPDQFRVDDYPVESSVNFGNLSIFKLFVKCMNQGNFLNLLTTAIDRDYINIIHYYFETLAGNEFLITKESIYAPIKEAVCKKNNDIFNYLIENIEQKYPEILVNFTFYDQLVIEACKHKNIEASKKLTDLILRDNSQKDFTNLFVFAADSDCIDLCKYFIDKKASINYKKISASVSELSSINEELFLLIESDSHDAKERIFDCIEEAISKKNQNLVEYLLKNDAPCVNGLIKAVETNDIDIVNLILKYRNKPSFINKKSPKGTALNIAVSNNNLSIVERLLSLPGINPSIYCSSNETPLIKAIINLNLEIINKIIAFYGNDNPDLKWQLEKAIDYILIHNENDSNKEKNKKSMILYRLLEIKCIDLNHHFDDFTLLTYACSVNDIDLVRYLLQFDSIDVNLYEPTKGNTPLIIAVQNNNFDIVKLLIETPKTDINMMNYYDQTALIIAVINHFDNLIDLLLNDDKFDPEESKLNYSFFISSGETSKRLIASAKSLDVNYRLSRHLKNNLTYENYMEQFKKDNLTKEKKETVEFYQPINKYGTALTNAVDDNNIDMIDLIINHSSFDKNKSLIDVAIAKAVYSNNVEIMRKLLELNNNDINIFDTDGNNLLKYAVMNENEEVLLELLNNENFDSKKFNLVQAFVDSYSIHNNDKNIIIDENTFSLINIQMEKILKDNDFINNNIANMKSPMNVMNILYNYDLQHDHLIDFSNLLSNGKSFFTSIYTQSEFVGDIVNFFLANGCDPNKPDKFNVYPLEYAINKNSNVFVMNLMNSNQIDYSVEIRSTESVTLVTEYKYLLQSINREENKKIPNDVKGITFLHLAVISSSSILNQFLIRNVIDVNVKNSLSETPLIIACKNRKKDCIRMLFQEDDLDYLHKNNEGKNALDIIECVSLRMGNQSSDDIDQNDRNEFLNRLLSYV</sequence>
<name>A0ABR2K0F0_9EUKA</name>
<dbReference type="SUPFAM" id="SSF48403">
    <property type="entry name" value="Ankyrin repeat"/>
    <property type="match status" value="4"/>
</dbReference>